<keyword evidence="3" id="KW-1185">Reference proteome</keyword>
<dbReference type="Gene3D" id="1.10.260.40">
    <property type="entry name" value="lambda repressor-like DNA-binding domains"/>
    <property type="match status" value="1"/>
</dbReference>
<dbReference type="PROSITE" id="PS50943">
    <property type="entry name" value="HTH_CROC1"/>
    <property type="match status" value="1"/>
</dbReference>
<name>A0ABY4SLC3_9CAUL</name>
<dbReference type="SUPFAM" id="SSF47413">
    <property type="entry name" value="lambda repressor-like DNA-binding domains"/>
    <property type="match status" value="1"/>
</dbReference>
<proteinExistence type="predicted"/>
<feature type="domain" description="HTH cro/C1-type" evidence="1">
    <location>
        <begin position="12"/>
        <end position="66"/>
    </location>
</feature>
<dbReference type="Proteomes" id="UP001055429">
    <property type="component" value="Chromosome"/>
</dbReference>
<dbReference type="EMBL" id="CP097649">
    <property type="protein sequence ID" value="URI15058.1"/>
    <property type="molecule type" value="Genomic_DNA"/>
</dbReference>
<sequence>MIVTAEDFGRQVAEARRALGLTQRDLALAIGTGERFIVELEAGKATAQLGKALAAAKAVGVRLENTAGRR</sequence>
<protein>
    <submittedName>
        <fullName evidence="2">Helix-turn-helix domain-containing protein</fullName>
    </submittedName>
</protein>
<accession>A0ABY4SLC3</accession>
<gene>
    <name evidence="2" type="ORF">M8231_14865</name>
</gene>
<dbReference type="CDD" id="cd00093">
    <property type="entry name" value="HTH_XRE"/>
    <property type="match status" value="1"/>
</dbReference>
<dbReference type="InterPro" id="IPR001387">
    <property type="entry name" value="Cro/C1-type_HTH"/>
</dbReference>
<organism evidence="2 3">
    <name type="scientific">Brevundimonas albigilva</name>
    <dbReference type="NCBI Taxonomy" id="1312364"/>
    <lineage>
        <taxon>Bacteria</taxon>
        <taxon>Pseudomonadati</taxon>
        <taxon>Pseudomonadota</taxon>
        <taxon>Alphaproteobacteria</taxon>
        <taxon>Caulobacterales</taxon>
        <taxon>Caulobacteraceae</taxon>
        <taxon>Brevundimonas</taxon>
    </lineage>
</organism>
<dbReference type="Pfam" id="PF01381">
    <property type="entry name" value="HTH_3"/>
    <property type="match status" value="1"/>
</dbReference>
<evidence type="ECO:0000313" key="3">
    <source>
        <dbReference type="Proteomes" id="UP001055429"/>
    </source>
</evidence>
<dbReference type="RefSeq" id="WP_045811357.1">
    <property type="nucleotide sequence ID" value="NZ_CP097649.1"/>
</dbReference>
<reference evidence="2" key="1">
    <citation type="submission" date="2022-05" db="EMBL/GenBank/DDBJ databases">
        <title>Brevundimonas albigilva TT17 genome sequence.</title>
        <authorList>
            <person name="Lee K."/>
            <person name="Son H."/>
        </authorList>
    </citation>
    <scope>NUCLEOTIDE SEQUENCE</scope>
    <source>
        <strain evidence="2">TT17</strain>
    </source>
</reference>
<dbReference type="SMART" id="SM00530">
    <property type="entry name" value="HTH_XRE"/>
    <property type="match status" value="1"/>
</dbReference>
<evidence type="ECO:0000259" key="1">
    <source>
        <dbReference type="PROSITE" id="PS50943"/>
    </source>
</evidence>
<evidence type="ECO:0000313" key="2">
    <source>
        <dbReference type="EMBL" id="URI15058.1"/>
    </source>
</evidence>
<dbReference type="InterPro" id="IPR010982">
    <property type="entry name" value="Lambda_DNA-bd_dom_sf"/>
</dbReference>